<feature type="compositionally biased region" description="Polar residues" evidence="1">
    <location>
        <begin position="79"/>
        <end position="103"/>
    </location>
</feature>
<comment type="caution">
    <text evidence="3">The sequence shown here is derived from an EMBL/GenBank/DDBJ whole genome shotgun (WGS) entry which is preliminary data.</text>
</comment>
<accession>A0ABY0CN82</accession>
<reference evidence="3 4" key="1">
    <citation type="submission" date="2019-01" db="EMBL/GenBank/DDBJ databases">
        <title>Lujinxingia litoralis gen. nov., sp. nov. and Lujinxingia sediminis gen. nov., sp. nov., new members in the order Bradymonadales, isolated from coastal sediment.</title>
        <authorList>
            <person name="Li C.-M."/>
        </authorList>
    </citation>
    <scope>NUCLEOTIDE SEQUENCE [LARGE SCALE GENOMIC DNA]</scope>
    <source>
        <strain evidence="3 4">SEH01</strain>
    </source>
</reference>
<keyword evidence="4" id="KW-1185">Reference proteome</keyword>
<evidence type="ECO:0000313" key="4">
    <source>
        <dbReference type="Proteomes" id="UP000282926"/>
    </source>
</evidence>
<sequence>MRVGLDLGLGLGLVLGLGLGLGLGLVLGLGLDLGLGLGLGLGLDLGLVLELVLGLGLGLVNLLTPARIDPLREPPAPHNHTTTQPPNHNPRPTSRPYKTSNIANHRALSACPTP</sequence>
<dbReference type="Proteomes" id="UP000282926">
    <property type="component" value="Unassembled WGS sequence"/>
</dbReference>
<organism evidence="3 4">
    <name type="scientific">Lujinxingia sediminis</name>
    <dbReference type="NCBI Taxonomy" id="2480984"/>
    <lineage>
        <taxon>Bacteria</taxon>
        <taxon>Deltaproteobacteria</taxon>
        <taxon>Bradymonadales</taxon>
        <taxon>Lujinxingiaceae</taxon>
        <taxon>Lujinxingia</taxon>
    </lineage>
</organism>
<dbReference type="EMBL" id="SADD01000020">
    <property type="protein sequence ID" value="RVU40986.1"/>
    <property type="molecule type" value="Genomic_DNA"/>
</dbReference>
<keyword evidence="2" id="KW-1133">Transmembrane helix</keyword>
<evidence type="ECO:0000313" key="3">
    <source>
        <dbReference type="EMBL" id="RVU40986.1"/>
    </source>
</evidence>
<feature type="transmembrane region" description="Helical" evidence="2">
    <location>
        <begin position="7"/>
        <end position="31"/>
    </location>
</feature>
<keyword evidence="2" id="KW-0812">Transmembrane</keyword>
<proteinExistence type="predicted"/>
<keyword evidence="2" id="KW-0472">Membrane</keyword>
<gene>
    <name evidence="3" type="ORF">EA187_19595</name>
</gene>
<evidence type="ECO:0000256" key="1">
    <source>
        <dbReference type="SAM" id="MobiDB-lite"/>
    </source>
</evidence>
<feature type="transmembrane region" description="Helical" evidence="2">
    <location>
        <begin position="37"/>
        <end position="63"/>
    </location>
</feature>
<name>A0ABY0CN82_9DELT</name>
<evidence type="ECO:0000256" key="2">
    <source>
        <dbReference type="SAM" id="Phobius"/>
    </source>
</evidence>
<protein>
    <submittedName>
        <fullName evidence="3">Uncharacterized protein</fullName>
    </submittedName>
</protein>
<feature type="region of interest" description="Disordered" evidence="1">
    <location>
        <begin position="70"/>
        <end position="114"/>
    </location>
</feature>